<dbReference type="InterPro" id="IPR003660">
    <property type="entry name" value="HAMP_dom"/>
</dbReference>
<dbReference type="SUPFAM" id="SSF158472">
    <property type="entry name" value="HAMP domain-like"/>
    <property type="match status" value="1"/>
</dbReference>
<feature type="domain" description="HAMP" evidence="7">
    <location>
        <begin position="369"/>
        <end position="422"/>
    </location>
</feature>
<comment type="similarity">
    <text evidence="3">Belongs to the methyl-accepting chemotaxis (MCP) protein family.</text>
</comment>
<dbReference type="Pfam" id="PF00015">
    <property type="entry name" value="MCPsignal"/>
    <property type="match status" value="1"/>
</dbReference>
<reference evidence="8 9" key="1">
    <citation type="journal article" date="2014" name="Int. J. Syst. Evol. Microbiol.">
        <title>Celeribacter indicus sp. nov., a polycyclic aromatic hydrocarbon-degrading bacterium from deep-sea sediment and reclassification of Huaishuia halophila as Celeribacter halophilus comb. nov.</title>
        <authorList>
            <person name="Lai Q."/>
            <person name="Cao J."/>
            <person name="Yuan J."/>
            <person name="Li F."/>
            <person name="Shao Z."/>
        </authorList>
    </citation>
    <scope>NUCLEOTIDE SEQUENCE [LARGE SCALE GENOMIC DNA]</scope>
    <source>
        <strain evidence="8">P73</strain>
    </source>
</reference>
<dbReference type="PROSITE" id="PS50112">
    <property type="entry name" value="PAS"/>
    <property type="match status" value="1"/>
</dbReference>
<dbReference type="Pfam" id="PF00672">
    <property type="entry name" value="HAMP"/>
    <property type="match status" value="1"/>
</dbReference>
<dbReference type="SMART" id="SM00283">
    <property type="entry name" value="MA"/>
    <property type="match status" value="1"/>
</dbReference>
<dbReference type="InterPro" id="IPR004089">
    <property type="entry name" value="MCPsignal_dom"/>
</dbReference>
<dbReference type="InterPro" id="IPR051310">
    <property type="entry name" value="MCP_chemotaxis"/>
</dbReference>
<comment type="subcellular location">
    <subcellularLocation>
        <location evidence="1">Membrane</location>
    </subcellularLocation>
</comment>
<keyword evidence="4" id="KW-0807">Transducer</keyword>
<dbReference type="InterPro" id="IPR000014">
    <property type="entry name" value="PAS"/>
</dbReference>
<organism evidence="8 9">
    <name type="scientific">Celeribacter indicus</name>
    <dbReference type="NCBI Taxonomy" id="1208324"/>
    <lineage>
        <taxon>Bacteria</taxon>
        <taxon>Pseudomonadati</taxon>
        <taxon>Pseudomonadota</taxon>
        <taxon>Alphaproteobacteria</taxon>
        <taxon>Rhodobacterales</taxon>
        <taxon>Roseobacteraceae</taxon>
        <taxon>Celeribacter</taxon>
    </lineage>
</organism>
<dbReference type="EMBL" id="CP004393">
    <property type="protein sequence ID" value="AJE46891.1"/>
    <property type="molecule type" value="Genomic_DNA"/>
</dbReference>
<evidence type="ECO:0000259" key="5">
    <source>
        <dbReference type="PROSITE" id="PS50111"/>
    </source>
</evidence>
<dbReference type="CDD" id="cd06225">
    <property type="entry name" value="HAMP"/>
    <property type="match status" value="1"/>
</dbReference>
<dbReference type="GO" id="GO:0006935">
    <property type="term" value="P:chemotaxis"/>
    <property type="evidence" value="ECO:0007669"/>
    <property type="project" value="UniProtKB-KW"/>
</dbReference>
<accession>A0A0B5E1I1</accession>
<dbReference type="RefSeq" id="WP_052453193.1">
    <property type="nucleotide sequence ID" value="NZ_CP004393.1"/>
</dbReference>
<feature type="domain" description="Methyl-accepting transducer" evidence="5">
    <location>
        <begin position="736"/>
        <end position="965"/>
    </location>
</feature>
<dbReference type="Gene3D" id="1.10.287.950">
    <property type="entry name" value="Methyl-accepting chemotaxis protein"/>
    <property type="match status" value="1"/>
</dbReference>
<dbReference type="InterPro" id="IPR013656">
    <property type="entry name" value="PAS_4"/>
</dbReference>
<evidence type="ECO:0000313" key="8">
    <source>
        <dbReference type="EMBL" id="AJE46891.1"/>
    </source>
</evidence>
<dbReference type="SMART" id="SM00304">
    <property type="entry name" value="HAMP"/>
    <property type="match status" value="2"/>
</dbReference>
<dbReference type="AlphaFoldDB" id="A0A0B5E1I1"/>
<dbReference type="InterPro" id="IPR004090">
    <property type="entry name" value="Chemotax_Me-accpt_rcpt"/>
</dbReference>
<dbReference type="KEGG" id="cid:P73_2176"/>
<evidence type="ECO:0000259" key="7">
    <source>
        <dbReference type="PROSITE" id="PS50885"/>
    </source>
</evidence>
<keyword evidence="9" id="KW-1185">Reference proteome</keyword>
<dbReference type="SUPFAM" id="SSF55785">
    <property type="entry name" value="PYP-like sensor domain (PAS domain)"/>
    <property type="match status" value="1"/>
</dbReference>
<dbReference type="CDD" id="cd11386">
    <property type="entry name" value="MCP_signal"/>
    <property type="match status" value="1"/>
</dbReference>
<dbReference type="Gene3D" id="3.30.450.20">
    <property type="entry name" value="PAS domain"/>
    <property type="match status" value="2"/>
</dbReference>
<dbReference type="FunFam" id="1.10.287.950:FF:000001">
    <property type="entry name" value="Methyl-accepting chemotaxis sensory transducer"/>
    <property type="match status" value="1"/>
</dbReference>
<dbReference type="Pfam" id="PF08448">
    <property type="entry name" value="PAS_4"/>
    <property type="match status" value="1"/>
</dbReference>
<proteinExistence type="inferred from homology"/>
<feature type="domain" description="PAS" evidence="6">
    <location>
        <begin position="565"/>
        <end position="591"/>
    </location>
</feature>
<dbReference type="HOGENOM" id="CLU_000445_107_12_5"/>
<dbReference type="CDD" id="cd00130">
    <property type="entry name" value="PAS"/>
    <property type="match status" value="1"/>
</dbReference>
<evidence type="ECO:0000259" key="6">
    <source>
        <dbReference type="PROSITE" id="PS50112"/>
    </source>
</evidence>
<protein>
    <submittedName>
        <fullName evidence="8">Methyl-accepting chemotaxis protein McpA</fullName>
    </submittedName>
</protein>
<dbReference type="PANTHER" id="PTHR43531">
    <property type="entry name" value="PROTEIN ICFG"/>
    <property type="match status" value="1"/>
</dbReference>
<dbReference type="Proteomes" id="UP000031521">
    <property type="component" value="Chromosome"/>
</dbReference>
<dbReference type="PRINTS" id="PR00260">
    <property type="entry name" value="CHEMTRNSDUCR"/>
</dbReference>
<dbReference type="PANTHER" id="PTHR43531:SF11">
    <property type="entry name" value="METHYL-ACCEPTING CHEMOTAXIS PROTEIN 3"/>
    <property type="match status" value="1"/>
</dbReference>
<name>A0A0B5E1I1_9RHOB</name>
<sequence length="1035" mass="111492">MNFFRRIRLARKLPAIMIGLTAASILVANLMSYRSASGLLLAEAEQALATVAEARKLELGAWLDGVDVDLRSQAHNPTMLSALRGFGEAWKGIGESPSAYLRTWYIDDNPNPADRRHDLEYAADGSAYSQVHKLYHGYFRELVDEKGYDDVFVFSPAGDLLYSVFKREDFATNFVEGTHADTGLGRAFRRALAATGTGVVFEDFTRYGPFSDAPAAFLAAPVTDRGGVVQGVIAFQMPASRIDAITTRPTGLGRTGDAYLLGEDFLLRSRRIHGSAEETLRLDHDTPAARAAISGRSGVLRETGEAEGTRDDRLSAYFPVDYQDVRWGLIADQSIGEILEPATRLSRTMIWQGVLMTAIAAMLGLAIARTVSGPLSRVERAMRAVAEGDYAIDVPGTERGDEIGAIATALDDFRRTLGEAEATSRDGLFKSAAFEGSSAALMMIDRNFVVSYANVAMHALFERHRQVFTRMYAAFDPDRIVGENIDIFHATPGRIRSMLADPAGMPFQTDMRLGDVHFALSVNAILDAEGEQIGCVMEWQDVTDIRTNEAVITALDENQAKVEFDVDGHVVKANENFARLRGVRPADLVGRHHEEIFTFDPKLVAEGGPVWDRLRTGSSVTGRFGVQDGSGTVSTVEGTFSPVKDAAGRPFRIILLGTDITRSEAALVAAEQQRARMKAEQDQVVEGLRVGLRTLAAGDLTTRITNTFAPEYETLRKDFNQAIETLLLAMRRVVENADMIRGEASEISNAADDLSRRTEKQAATLEETATALDELTSSVRSAAEGADQASRMVETARADAEASGQVVQEAVAAMSEIESASHQISKITSVIDDIAFQTNLLALNAGVEAARAGEAGRGFAVVASEVRALAQRSSEAAREINELISKSGALVTRGVGLVGETGEALRGIVSSVSDISRNVSEIALSAREQSVGLAEINAAVNQLDQVTQQNAAMFEQTTAASHALTREAETLTGTTSRFSIGLAAAPRPVAAPPAVEPRAAPARPKPARIAAPVRRAVNAAPVAAETLAEDDWEDF</sequence>
<dbReference type="OrthoDB" id="354287at2"/>
<evidence type="ECO:0000313" key="9">
    <source>
        <dbReference type="Proteomes" id="UP000031521"/>
    </source>
</evidence>
<dbReference type="GO" id="GO:0004888">
    <property type="term" value="F:transmembrane signaling receptor activity"/>
    <property type="evidence" value="ECO:0007669"/>
    <property type="project" value="InterPro"/>
</dbReference>
<evidence type="ECO:0000256" key="4">
    <source>
        <dbReference type="PROSITE-ProRule" id="PRU00284"/>
    </source>
</evidence>
<dbReference type="GO" id="GO:0007165">
    <property type="term" value="P:signal transduction"/>
    <property type="evidence" value="ECO:0007669"/>
    <property type="project" value="UniProtKB-KW"/>
</dbReference>
<dbReference type="NCBIfam" id="TIGR00229">
    <property type="entry name" value="sensory_box"/>
    <property type="match status" value="1"/>
</dbReference>
<dbReference type="PROSITE" id="PS50885">
    <property type="entry name" value="HAMP"/>
    <property type="match status" value="2"/>
</dbReference>
<feature type="domain" description="HAMP" evidence="7">
    <location>
        <begin position="679"/>
        <end position="731"/>
    </location>
</feature>
<dbReference type="STRING" id="1208324.P73_2176"/>
<dbReference type="SUPFAM" id="SSF58104">
    <property type="entry name" value="Methyl-accepting chemotaxis protein (MCP) signaling domain"/>
    <property type="match status" value="1"/>
</dbReference>
<evidence type="ECO:0000256" key="1">
    <source>
        <dbReference type="ARBA" id="ARBA00004370"/>
    </source>
</evidence>
<dbReference type="GO" id="GO:0016020">
    <property type="term" value="C:membrane"/>
    <property type="evidence" value="ECO:0007669"/>
    <property type="project" value="UniProtKB-SubCell"/>
</dbReference>
<gene>
    <name evidence="8" type="ORF">P73_2176</name>
</gene>
<evidence type="ECO:0000256" key="3">
    <source>
        <dbReference type="ARBA" id="ARBA00029447"/>
    </source>
</evidence>
<dbReference type="InterPro" id="IPR035965">
    <property type="entry name" value="PAS-like_dom_sf"/>
</dbReference>
<dbReference type="Gene3D" id="6.10.340.10">
    <property type="match status" value="1"/>
</dbReference>
<dbReference type="PROSITE" id="PS50111">
    <property type="entry name" value="CHEMOTAXIS_TRANSDUC_2"/>
    <property type="match status" value="1"/>
</dbReference>
<evidence type="ECO:0000256" key="2">
    <source>
        <dbReference type="ARBA" id="ARBA00022500"/>
    </source>
</evidence>
<keyword evidence="2" id="KW-0145">Chemotaxis</keyword>